<comment type="caution">
    <text evidence="1">The sequence shown here is derived from an EMBL/GenBank/DDBJ whole genome shotgun (WGS) entry which is preliminary data.</text>
</comment>
<dbReference type="Proteomes" id="UP000319801">
    <property type="component" value="Unassembled WGS sequence"/>
</dbReference>
<gene>
    <name evidence="1" type="ORF">Baya_16780</name>
</gene>
<sequence>MFKPAAQDFSRPVRTVTTDRTIKEELVSAAGWRATLVTHTVTPNIKPISASSPRHASECVMHCDGMAHAALPLASVMCTKDKQRRSAMLVSDMPIHEHRLALSLFFPSLRTRRRGEKGVYSHGNRLSWCAG</sequence>
<evidence type="ECO:0000313" key="1">
    <source>
        <dbReference type="EMBL" id="TUE86835.1"/>
    </source>
</evidence>
<evidence type="ECO:0000313" key="2">
    <source>
        <dbReference type="Proteomes" id="UP000319801"/>
    </source>
</evidence>
<name>A0A556VWF0_BAGYA</name>
<accession>A0A556VWF0</accession>
<organism evidence="1 2">
    <name type="scientific">Bagarius yarrelli</name>
    <name type="common">Goonch</name>
    <name type="synonym">Bagrus yarrelli</name>
    <dbReference type="NCBI Taxonomy" id="175774"/>
    <lineage>
        <taxon>Eukaryota</taxon>
        <taxon>Metazoa</taxon>
        <taxon>Chordata</taxon>
        <taxon>Craniata</taxon>
        <taxon>Vertebrata</taxon>
        <taxon>Euteleostomi</taxon>
        <taxon>Actinopterygii</taxon>
        <taxon>Neopterygii</taxon>
        <taxon>Teleostei</taxon>
        <taxon>Ostariophysi</taxon>
        <taxon>Siluriformes</taxon>
        <taxon>Sisoridae</taxon>
        <taxon>Sisorinae</taxon>
        <taxon>Bagarius</taxon>
    </lineage>
</organism>
<reference evidence="1 2" key="1">
    <citation type="journal article" date="2019" name="Genome Biol. Evol.">
        <title>Whole-Genome Sequencing of the Giant Devil Catfish, Bagarius yarrelli.</title>
        <authorList>
            <person name="Jiang W."/>
            <person name="Lv Y."/>
            <person name="Cheng L."/>
            <person name="Yang K."/>
            <person name="Chao B."/>
            <person name="Wang X."/>
            <person name="Li Y."/>
            <person name="Pan X."/>
            <person name="You X."/>
            <person name="Zhang Y."/>
            <person name="Yang J."/>
            <person name="Li J."/>
            <person name="Zhang X."/>
            <person name="Liu S."/>
            <person name="Sun C."/>
            <person name="Yang J."/>
            <person name="Shi Q."/>
        </authorList>
    </citation>
    <scope>NUCLEOTIDE SEQUENCE [LARGE SCALE GENOMIC DNA]</scope>
    <source>
        <strain evidence="1">JWS20170419001</strain>
        <tissue evidence="1">Muscle</tissue>
    </source>
</reference>
<protein>
    <submittedName>
        <fullName evidence="1">Uncharacterized protein</fullName>
    </submittedName>
</protein>
<proteinExistence type="predicted"/>
<dbReference type="AlphaFoldDB" id="A0A556VWF0"/>
<keyword evidence="2" id="KW-1185">Reference proteome</keyword>
<dbReference type="EMBL" id="VCAZ01000353">
    <property type="protein sequence ID" value="TUE86835.1"/>
    <property type="molecule type" value="Genomic_DNA"/>
</dbReference>